<dbReference type="EMBL" id="MU001682">
    <property type="protein sequence ID" value="KAF2456992.1"/>
    <property type="molecule type" value="Genomic_DNA"/>
</dbReference>
<feature type="transmembrane region" description="Helical" evidence="1">
    <location>
        <begin position="94"/>
        <end position="116"/>
    </location>
</feature>
<feature type="transmembrane region" description="Helical" evidence="1">
    <location>
        <begin position="428"/>
        <end position="450"/>
    </location>
</feature>
<keyword evidence="1" id="KW-1133">Transmembrane helix</keyword>
<protein>
    <recommendedName>
        <fullName evidence="4">Acyltransferase 3 domain-containing protein</fullName>
    </recommendedName>
</protein>
<name>A0A6A6NZR7_9PEZI</name>
<feature type="transmembrane region" description="Helical" evidence="1">
    <location>
        <begin position="394"/>
        <end position="416"/>
    </location>
</feature>
<organism evidence="2 3">
    <name type="scientific">Lineolata rhizophorae</name>
    <dbReference type="NCBI Taxonomy" id="578093"/>
    <lineage>
        <taxon>Eukaryota</taxon>
        <taxon>Fungi</taxon>
        <taxon>Dikarya</taxon>
        <taxon>Ascomycota</taxon>
        <taxon>Pezizomycotina</taxon>
        <taxon>Dothideomycetes</taxon>
        <taxon>Dothideomycetes incertae sedis</taxon>
        <taxon>Lineolatales</taxon>
        <taxon>Lineolataceae</taxon>
        <taxon>Lineolata</taxon>
    </lineage>
</organism>
<evidence type="ECO:0000256" key="1">
    <source>
        <dbReference type="SAM" id="Phobius"/>
    </source>
</evidence>
<dbReference type="Proteomes" id="UP000799766">
    <property type="component" value="Unassembled WGS sequence"/>
</dbReference>
<proteinExistence type="predicted"/>
<accession>A0A6A6NZR7</accession>
<dbReference type="InterPro" id="IPR050879">
    <property type="entry name" value="Acyltransferase_3"/>
</dbReference>
<dbReference type="PANTHER" id="PTHR23028:SF134">
    <property type="entry name" value="PUTATIVE (AFU_ORTHOLOGUE AFUA_4G08520)-RELATED"/>
    <property type="match status" value="1"/>
</dbReference>
<feature type="transmembrane region" description="Helical" evidence="1">
    <location>
        <begin position="55"/>
        <end position="74"/>
    </location>
</feature>
<reference evidence="2" key="1">
    <citation type="journal article" date="2020" name="Stud. Mycol.">
        <title>101 Dothideomycetes genomes: a test case for predicting lifestyles and emergence of pathogens.</title>
        <authorList>
            <person name="Haridas S."/>
            <person name="Albert R."/>
            <person name="Binder M."/>
            <person name="Bloem J."/>
            <person name="Labutti K."/>
            <person name="Salamov A."/>
            <person name="Andreopoulos B."/>
            <person name="Baker S."/>
            <person name="Barry K."/>
            <person name="Bills G."/>
            <person name="Bluhm B."/>
            <person name="Cannon C."/>
            <person name="Castanera R."/>
            <person name="Culley D."/>
            <person name="Daum C."/>
            <person name="Ezra D."/>
            <person name="Gonzalez J."/>
            <person name="Henrissat B."/>
            <person name="Kuo A."/>
            <person name="Liang C."/>
            <person name="Lipzen A."/>
            <person name="Lutzoni F."/>
            <person name="Magnuson J."/>
            <person name="Mondo S."/>
            <person name="Nolan M."/>
            <person name="Ohm R."/>
            <person name="Pangilinan J."/>
            <person name="Park H.-J."/>
            <person name="Ramirez L."/>
            <person name="Alfaro M."/>
            <person name="Sun H."/>
            <person name="Tritt A."/>
            <person name="Yoshinaga Y."/>
            <person name="Zwiers L.-H."/>
            <person name="Turgeon B."/>
            <person name="Goodwin S."/>
            <person name="Spatafora J."/>
            <person name="Crous P."/>
            <person name="Grigoriev I."/>
        </authorList>
    </citation>
    <scope>NUCLEOTIDE SEQUENCE</scope>
    <source>
        <strain evidence="2">ATCC 16933</strain>
    </source>
</reference>
<sequence length="467" mass="53676">MGLSPFQRVFHDLSVRFGRKRESRTPSTDDTVAQKSDDASVPDVEILHITGLRGLFTIQTFLWVFLSTFAPAAVKGNDHVDGPFYQDMLRKTVSVLFWNGSLIYGAFIILSGRTVLLPFFKSPTKQTAASLIFRRTFRFLLPAAVALAIVAVVQSQVGQSHIVRFKEETGNTALEIPLRIDQPLVYFNSLFEIFWVNKLYFTQSASLGFPTQTLWMLSAIYQQSYTVYMTMIVIPYTRNSWRVKAFIFFILTAWWVQSWAWYTVTGILLADVVHHMGFQRKSPAGMPMRFGRAHRGFKLYRIPTWCGWLLLMTGGLIMQYLFTAWRPDLQDNELYAHTGLYTDGKLNSNYDPKQPQARDDNYLLLLGLFLWVETSDTLQYALSNRLFVFLGRRSLSYFLVAPILAYELGIQLFNYFRLTLDWPVEMTNVAVLLICLATTAIGAEIMYWLVEQPSVWAGKKAWKFLST</sequence>
<feature type="transmembrane region" description="Helical" evidence="1">
    <location>
        <begin position="299"/>
        <end position="322"/>
    </location>
</feature>
<feature type="transmembrane region" description="Helical" evidence="1">
    <location>
        <begin position="137"/>
        <end position="157"/>
    </location>
</feature>
<dbReference type="PANTHER" id="PTHR23028">
    <property type="entry name" value="ACETYLTRANSFERASE"/>
    <property type="match status" value="1"/>
</dbReference>
<keyword evidence="3" id="KW-1185">Reference proteome</keyword>
<keyword evidence="1" id="KW-0812">Transmembrane</keyword>
<dbReference type="AlphaFoldDB" id="A0A6A6NZR7"/>
<evidence type="ECO:0008006" key="4">
    <source>
        <dbReference type="Google" id="ProtNLM"/>
    </source>
</evidence>
<evidence type="ECO:0000313" key="3">
    <source>
        <dbReference type="Proteomes" id="UP000799766"/>
    </source>
</evidence>
<keyword evidence="1" id="KW-0472">Membrane</keyword>
<dbReference type="OrthoDB" id="3363151at2759"/>
<gene>
    <name evidence="2" type="ORF">BDY21DRAFT_422152</name>
</gene>
<evidence type="ECO:0000313" key="2">
    <source>
        <dbReference type="EMBL" id="KAF2456992.1"/>
    </source>
</evidence>